<dbReference type="InterPro" id="IPR016192">
    <property type="entry name" value="APOBEC/CMP_deaminase_Zn-bd"/>
</dbReference>
<protein>
    <submittedName>
        <fullName evidence="4">Nucleoside deaminase</fullName>
    </submittedName>
</protein>
<keyword evidence="1" id="KW-0479">Metal-binding</keyword>
<evidence type="ECO:0000313" key="5">
    <source>
        <dbReference type="Proteomes" id="UP001178322"/>
    </source>
</evidence>
<dbReference type="GO" id="GO:0002100">
    <property type="term" value="P:tRNA wobble adenosine to inosine editing"/>
    <property type="evidence" value="ECO:0007669"/>
    <property type="project" value="InterPro"/>
</dbReference>
<evidence type="ECO:0000256" key="1">
    <source>
        <dbReference type="ARBA" id="ARBA00022723"/>
    </source>
</evidence>
<evidence type="ECO:0000313" key="4">
    <source>
        <dbReference type="EMBL" id="WHY51314.1"/>
    </source>
</evidence>
<organism evidence="4 5">
    <name type="scientific">Lysinibacillus pakistanensis</name>
    <dbReference type="NCBI Taxonomy" id="759811"/>
    <lineage>
        <taxon>Bacteria</taxon>
        <taxon>Bacillati</taxon>
        <taxon>Bacillota</taxon>
        <taxon>Bacilli</taxon>
        <taxon>Bacillales</taxon>
        <taxon>Bacillaceae</taxon>
        <taxon>Lysinibacillus</taxon>
    </lineage>
</organism>
<dbReference type="Gene3D" id="3.40.140.10">
    <property type="entry name" value="Cytidine Deaminase, domain 2"/>
    <property type="match status" value="1"/>
</dbReference>
<dbReference type="Pfam" id="PF00383">
    <property type="entry name" value="dCMP_cyt_deam_1"/>
    <property type="match status" value="1"/>
</dbReference>
<dbReference type="PROSITE" id="PS00903">
    <property type="entry name" value="CYT_DCMP_DEAMINASES_1"/>
    <property type="match status" value="1"/>
</dbReference>
<dbReference type="GO" id="GO:0047974">
    <property type="term" value="F:guanosine deaminase activity"/>
    <property type="evidence" value="ECO:0007669"/>
    <property type="project" value="TreeGrafter"/>
</dbReference>
<keyword evidence="2" id="KW-0862">Zinc</keyword>
<dbReference type="PANTHER" id="PTHR11079:SF161">
    <property type="entry name" value="CMP_DCMP-TYPE DEAMINASE DOMAIN-CONTAINING PROTEIN"/>
    <property type="match status" value="1"/>
</dbReference>
<dbReference type="PROSITE" id="PS51747">
    <property type="entry name" value="CYT_DCMP_DEAMINASES_2"/>
    <property type="match status" value="1"/>
</dbReference>
<dbReference type="InterPro" id="IPR002125">
    <property type="entry name" value="CMP_dCMP_dom"/>
</dbReference>
<gene>
    <name evidence="4" type="ORF">QNH24_24150</name>
</gene>
<dbReference type="GO" id="GO:0052717">
    <property type="term" value="F:tRNA-specific adenosine-34 deaminase activity"/>
    <property type="evidence" value="ECO:0007669"/>
    <property type="project" value="UniProtKB-EC"/>
</dbReference>
<accession>A0AAX3WVK2</accession>
<dbReference type="GO" id="GO:0008270">
    <property type="term" value="F:zinc ion binding"/>
    <property type="evidence" value="ECO:0007669"/>
    <property type="project" value="InterPro"/>
</dbReference>
<sequence>MNKWMQRAIELALRNIEQGGQPFGAVLVKNEEIIGEGVNELHLHPDSTGHAELLAVRRAQEKLQSIDLTGTVMYASGAPCPMCFGAMAMAGVDKAYFANSLEEAISVGLSRSSEVYADLLKLENERSFRMIHMPVMDNEKNPMQVWYKCKDE</sequence>
<evidence type="ECO:0000259" key="3">
    <source>
        <dbReference type="PROSITE" id="PS51747"/>
    </source>
</evidence>
<dbReference type="InterPro" id="IPR016193">
    <property type="entry name" value="Cytidine_deaminase-like"/>
</dbReference>
<reference evidence="4" key="1">
    <citation type="submission" date="2023-05" db="EMBL/GenBank/DDBJ databases">
        <title>Comparative genomics of Bacillaceae isolates and their secondary metabolite potential.</title>
        <authorList>
            <person name="Song L."/>
            <person name="Nielsen L.J."/>
            <person name="Mohite O."/>
            <person name="Xu X."/>
            <person name="Weber T."/>
            <person name="Kovacs A.T."/>
        </authorList>
    </citation>
    <scope>NUCLEOTIDE SEQUENCE</scope>
    <source>
        <strain evidence="4">LY1</strain>
    </source>
</reference>
<dbReference type="RefSeq" id="WP_054771050.1">
    <property type="nucleotide sequence ID" value="NZ_CP126101.1"/>
</dbReference>
<feature type="domain" description="CMP/dCMP-type deaminase" evidence="3">
    <location>
        <begin position="1"/>
        <end position="108"/>
    </location>
</feature>
<dbReference type="CDD" id="cd01285">
    <property type="entry name" value="nucleoside_deaminase"/>
    <property type="match status" value="1"/>
</dbReference>
<dbReference type="Proteomes" id="UP001178322">
    <property type="component" value="Chromosome"/>
</dbReference>
<dbReference type="EMBL" id="CP126101">
    <property type="protein sequence ID" value="WHY51314.1"/>
    <property type="molecule type" value="Genomic_DNA"/>
</dbReference>
<dbReference type="AlphaFoldDB" id="A0AAX3WVK2"/>
<evidence type="ECO:0000256" key="2">
    <source>
        <dbReference type="ARBA" id="ARBA00022833"/>
    </source>
</evidence>
<dbReference type="GO" id="GO:0006152">
    <property type="term" value="P:purine nucleoside catabolic process"/>
    <property type="evidence" value="ECO:0007669"/>
    <property type="project" value="TreeGrafter"/>
</dbReference>
<dbReference type="PANTHER" id="PTHR11079">
    <property type="entry name" value="CYTOSINE DEAMINASE FAMILY MEMBER"/>
    <property type="match status" value="1"/>
</dbReference>
<dbReference type="SUPFAM" id="SSF53927">
    <property type="entry name" value="Cytidine deaminase-like"/>
    <property type="match status" value="1"/>
</dbReference>
<proteinExistence type="predicted"/>
<name>A0AAX3WVK2_9BACI</name>